<dbReference type="HOGENOM" id="CLU_006842_7_5_1"/>
<dbReference type="InterPro" id="IPR050430">
    <property type="entry name" value="Peptidase_S1"/>
</dbReference>
<keyword evidence="2" id="KW-1015">Disulfide bond</keyword>
<dbReference type="SMART" id="SM00020">
    <property type="entry name" value="Tryp_SPc"/>
    <property type="match status" value="1"/>
</dbReference>
<name>E9FDK1_METRA</name>
<keyword evidence="6" id="KW-1185">Reference proteome</keyword>
<accession>E9FDK1</accession>
<dbReference type="GO" id="GO:0006508">
    <property type="term" value="P:proteolysis"/>
    <property type="evidence" value="ECO:0007669"/>
    <property type="project" value="InterPro"/>
</dbReference>
<dbReference type="InterPro" id="IPR001314">
    <property type="entry name" value="Peptidase_S1A"/>
</dbReference>
<feature type="chain" id="PRO_5003239391" evidence="3">
    <location>
        <begin position="21"/>
        <end position="293"/>
    </location>
</feature>
<dbReference type="RefSeq" id="XP_007826539.1">
    <property type="nucleotide sequence ID" value="XM_007828348.1"/>
</dbReference>
<dbReference type="EMBL" id="ADNJ02000031">
    <property type="protein sequence ID" value="EFY94198.1"/>
    <property type="molecule type" value="Genomic_DNA"/>
</dbReference>
<reference evidence="5 6" key="1">
    <citation type="journal article" date="2011" name="PLoS Genet.">
        <title>Genome sequencing and comparative transcriptomics of the model entomopathogenic fungi Metarhizium anisopliae and M. acridum.</title>
        <authorList>
            <person name="Gao Q."/>
            <person name="Jin K."/>
            <person name="Ying S.H."/>
            <person name="Zhang Y."/>
            <person name="Xiao G."/>
            <person name="Shang Y."/>
            <person name="Duan Z."/>
            <person name="Hu X."/>
            <person name="Xie X.Q."/>
            <person name="Zhou G."/>
            <person name="Peng G."/>
            <person name="Luo Z."/>
            <person name="Huang W."/>
            <person name="Wang B."/>
            <person name="Fang W."/>
            <person name="Wang S."/>
            <person name="Zhong Y."/>
            <person name="Ma L.J."/>
            <person name="St Leger R.J."/>
            <person name="Zhao G.P."/>
            <person name="Pei Y."/>
            <person name="Feng M.G."/>
            <person name="Xia Y."/>
            <person name="Wang C."/>
        </authorList>
    </citation>
    <scope>NUCLEOTIDE SEQUENCE [LARGE SCALE GENOMIC DNA]</scope>
    <source>
        <strain evidence="6">ARSEF 23 / ATCC MYA-3075</strain>
    </source>
</reference>
<dbReference type="GeneID" id="19264636"/>
<dbReference type="Gene3D" id="2.40.10.10">
    <property type="entry name" value="Trypsin-like serine proteases"/>
    <property type="match status" value="1"/>
</dbReference>
<protein>
    <submittedName>
        <fullName evidence="5">Peptidase S1/S6, chymotrypsin/Hap</fullName>
    </submittedName>
</protein>
<dbReference type="Proteomes" id="UP000002498">
    <property type="component" value="Unassembled WGS sequence"/>
</dbReference>
<feature type="domain" description="Peptidase S1" evidence="4">
    <location>
        <begin position="27"/>
        <end position="282"/>
    </location>
</feature>
<evidence type="ECO:0000256" key="3">
    <source>
        <dbReference type="SAM" id="SignalP"/>
    </source>
</evidence>
<dbReference type="InterPro" id="IPR018114">
    <property type="entry name" value="TRYPSIN_HIS"/>
</dbReference>
<proteinExistence type="inferred from homology"/>
<dbReference type="AlphaFoldDB" id="E9FDK1"/>
<gene>
    <name evidence="5" type="ORF">MAA_10350</name>
</gene>
<organism evidence="5 6">
    <name type="scientific">Metarhizium robertsii (strain ARSEF 23 / ATCC MYA-3075)</name>
    <name type="common">Metarhizium anisopliae (strain ARSEF 23)</name>
    <dbReference type="NCBI Taxonomy" id="655844"/>
    <lineage>
        <taxon>Eukaryota</taxon>
        <taxon>Fungi</taxon>
        <taxon>Dikarya</taxon>
        <taxon>Ascomycota</taxon>
        <taxon>Pezizomycotina</taxon>
        <taxon>Sordariomycetes</taxon>
        <taxon>Hypocreomycetidae</taxon>
        <taxon>Hypocreales</taxon>
        <taxon>Clavicipitaceae</taxon>
        <taxon>Metarhizium</taxon>
    </lineage>
</organism>
<evidence type="ECO:0000256" key="1">
    <source>
        <dbReference type="ARBA" id="ARBA00007664"/>
    </source>
</evidence>
<dbReference type="CDD" id="cd00190">
    <property type="entry name" value="Tryp_SPc"/>
    <property type="match status" value="1"/>
</dbReference>
<dbReference type="SUPFAM" id="SSF50494">
    <property type="entry name" value="Trypsin-like serine proteases"/>
    <property type="match status" value="1"/>
</dbReference>
<evidence type="ECO:0000256" key="2">
    <source>
        <dbReference type="ARBA" id="ARBA00023157"/>
    </source>
</evidence>
<dbReference type="PROSITE" id="PS50240">
    <property type="entry name" value="TRYPSIN_DOM"/>
    <property type="match status" value="1"/>
</dbReference>
<keyword evidence="3" id="KW-0732">Signal</keyword>
<dbReference type="GO" id="GO:0004252">
    <property type="term" value="F:serine-type endopeptidase activity"/>
    <property type="evidence" value="ECO:0007669"/>
    <property type="project" value="InterPro"/>
</dbReference>
<feature type="signal peptide" evidence="3">
    <location>
        <begin position="1"/>
        <end position="20"/>
    </location>
</feature>
<dbReference type="PANTHER" id="PTHR24276:SF98">
    <property type="entry name" value="FI18310P1-RELATED"/>
    <property type="match status" value="1"/>
</dbReference>
<dbReference type="PANTHER" id="PTHR24276">
    <property type="entry name" value="POLYSERASE-RELATED"/>
    <property type="match status" value="1"/>
</dbReference>
<dbReference type="PROSITE" id="PS00134">
    <property type="entry name" value="TRYPSIN_HIS"/>
    <property type="match status" value="1"/>
</dbReference>
<sequence length="293" mass="31447">MAPKAAFTLAMAFSAILASAATIDKRIIQGEDAKDGEIKFIVSVRDENKTHQCGGSLLDGYTVLTAAHCIHYGPKLVYVTAGTVDSKTGGVEAQVASFKKHPNYEPSFDDDEYWLENVISYEENDIAILKLSTPIENSNTIEYATLPPTGSDAVVNSTAIAAGCRKDADLQDRGAQSPKDIYSEDEYIPAKKLSKVVLPIHAREDCAQYAGVGDRDTIICAGGEGKNVCNADSGGPLFDQKTGQLLGVVSWSIMADQQYCNRAPGLFTRVGTYIDFINENLGPASDHNGDGVR</sequence>
<comment type="caution">
    <text evidence="5">The sequence shown here is derived from an EMBL/GenBank/DDBJ whole genome shotgun (WGS) entry which is preliminary data.</text>
</comment>
<comment type="similarity">
    <text evidence="1">Belongs to the peptidase S1 family.</text>
</comment>
<evidence type="ECO:0000259" key="4">
    <source>
        <dbReference type="PROSITE" id="PS50240"/>
    </source>
</evidence>
<dbReference type="InterPro" id="IPR009003">
    <property type="entry name" value="Peptidase_S1_PA"/>
</dbReference>
<reference evidence="5 6" key="2">
    <citation type="journal article" date="2014" name="Proc. Natl. Acad. Sci. U.S.A.">
        <title>Trajectory and genomic determinants of fungal-pathogen speciation and host adaptation.</title>
        <authorList>
            <person name="Hu X."/>
            <person name="Xiao G."/>
            <person name="Zheng P."/>
            <person name="Shang Y."/>
            <person name="Su Y."/>
            <person name="Zhang X."/>
            <person name="Liu X."/>
            <person name="Zhan S."/>
            <person name="St Leger R.J."/>
            <person name="Wang C."/>
        </authorList>
    </citation>
    <scope>GENOME REANNOTATION</scope>
    <source>
        <strain evidence="6">ARSEF 23 / ATCC MYA-3075</strain>
    </source>
</reference>
<dbReference type="PRINTS" id="PR00722">
    <property type="entry name" value="CHYMOTRYPSIN"/>
</dbReference>
<evidence type="ECO:0000313" key="5">
    <source>
        <dbReference type="EMBL" id="EFY94198.1"/>
    </source>
</evidence>
<dbReference type="KEGG" id="maj:MAA_10350"/>
<evidence type="ECO:0000313" key="6">
    <source>
        <dbReference type="Proteomes" id="UP000002498"/>
    </source>
</evidence>
<dbReference type="InterPro" id="IPR043504">
    <property type="entry name" value="Peptidase_S1_PA_chymotrypsin"/>
</dbReference>
<dbReference type="OrthoDB" id="4915747at2759"/>
<dbReference type="InterPro" id="IPR001254">
    <property type="entry name" value="Trypsin_dom"/>
</dbReference>
<dbReference type="Pfam" id="PF00089">
    <property type="entry name" value="Trypsin"/>
    <property type="match status" value="1"/>
</dbReference>